<keyword evidence="2" id="KW-0813">Transport</keyword>
<dbReference type="GO" id="GO:0006865">
    <property type="term" value="P:amino acid transport"/>
    <property type="evidence" value="ECO:0007669"/>
    <property type="project" value="UniProtKB-KW"/>
</dbReference>
<dbReference type="CDD" id="cd06342">
    <property type="entry name" value="PBP1_ABC_LIVBP-like"/>
    <property type="match status" value="1"/>
</dbReference>
<keyword evidence="8" id="KW-1185">Reference proteome</keyword>
<name>A0A4Y9SYM5_9BURK</name>
<reference evidence="7 8" key="1">
    <citation type="submission" date="2019-03" db="EMBL/GenBank/DDBJ databases">
        <title>Draft Genome Sequence of Massilia arenosa sp. nov., a Novel Massilia Species Isolated from a Sandy-loam Maize Soil.</title>
        <authorList>
            <person name="Raths R."/>
            <person name="Peta V."/>
            <person name="Bucking H."/>
        </authorList>
    </citation>
    <scope>NUCLEOTIDE SEQUENCE [LARGE SCALE GENOMIC DNA]</scope>
    <source>
        <strain evidence="7 8">MC02</strain>
    </source>
</reference>
<dbReference type="RefSeq" id="WP_135205397.1">
    <property type="nucleotide sequence ID" value="NZ_SPVF01000013.1"/>
</dbReference>
<dbReference type="Gene3D" id="3.40.50.2300">
    <property type="match status" value="2"/>
</dbReference>
<evidence type="ECO:0000313" key="7">
    <source>
        <dbReference type="EMBL" id="TFW29836.1"/>
    </source>
</evidence>
<gene>
    <name evidence="7" type="ORF">E4L96_01090</name>
</gene>
<evidence type="ECO:0000256" key="4">
    <source>
        <dbReference type="ARBA" id="ARBA00022970"/>
    </source>
</evidence>
<dbReference type="InterPro" id="IPR028081">
    <property type="entry name" value="Leu-bd"/>
</dbReference>
<dbReference type="Pfam" id="PF13458">
    <property type="entry name" value="Peripla_BP_6"/>
    <property type="match status" value="1"/>
</dbReference>
<keyword evidence="4" id="KW-0029">Amino-acid transport</keyword>
<dbReference type="InterPro" id="IPR000709">
    <property type="entry name" value="Leu_Ile_Val-bd"/>
</dbReference>
<proteinExistence type="inferred from homology"/>
<dbReference type="PANTHER" id="PTHR47151:SF2">
    <property type="entry name" value="AMINO ACID BINDING PROTEIN"/>
    <property type="match status" value="1"/>
</dbReference>
<protein>
    <submittedName>
        <fullName evidence="7">Branched-chain amino acid ABC transporter substrate-binding protein</fullName>
    </submittedName>
</protein>
<evidence type="ECO:0000256" key="5">
    <source>
        <dbReference type="SAM" id="SignalP"/>
    </source>
</evidence>
<comment type="similarity">
    <text evidence="1">Belongs to the leucine-binding protein family.</text>
</comment>
<organism evidence="7 8">
    <name type="scientific">Zemynaea arenosa</name>
    <dbReference type="NCBI Taxonomy" id="2561931"/>
    <lineage>
        <taxon>Bacteria</taxon>
        <taxon>Pseudomonadati</taxon>
        <taxon>Pseudomonadota</taxon>
        <taxon>Betaproteobacteria</taxon>
        <taxon>Burkholderiales</taxon>
        <taxon>Oxalobacteraceae</taxon>
        <taxon>Telluria group</taxon>
        <taxon>Zemynaea</taxon>
    </lineage>
</organism>
<dbReference type="EMBL" id="SPVF01000013">
    <property type="protein sequence ID" value="TFW29836.1"/>
    <property type="molecule type" value="Genomic_DNA"/>
</dbReference>
<evidence type="ECO:0000256" key="3">
    <source>
        <dbReference type="ARBA" id="ARBA00022729"/>
    </source>
</evidence>
<evidence type="ECO:0000256" key="2">
    <source>
        <dbReference type="ARBA" id="ARBA00022448"/>
    </source>
</evidence>
<feature type="chain" id="PRO_5021419077" evidence="5">
    <location>
        <begin position="24"/>
        <end position="379"/>
    </location>
</feature>
<sequence>MKKLVVAAVAAAGAAGAAQVAQAQDVVKIAHAGATSGASAFYGKDNENGARMAIEALNAKGVTIGGKKVTFQLLAEDDAGDPKQATAVAQKFVDAKVSGVVGHQMSGTSIPASKIYHDAGIPQISPSATSAKYTAQGFRTAFRIVTNDEQIGRTLGKYTVQSMAGKKVAVIDDRTAYGQGIAAEYVKGVQQAGGTVVAKEFTNDKATDFAAILTRIRAQKPDVVFFGGMAGVAGPMLRQMKQLGVNAKFVGGDGICSDELSKLAQGAMADGQVVCAEAGGVEASGKAGLDKFKAAYQKRYGHEMQIYSPYAFDAVMTMVTAMQKAGSTAPAKYLPELAKISYKGITGTIAFDPKGDIKDGTLTLYTFKGGHRQLLAVTR</sequence>
<keyword evidence="3 5" id="KW-0732">Signal</keyword>
<feature type="signal peptide" evidence="5">
    <location>
        <begin position="1"/>
        <end position="23"/>
    </location>
</feature>
<dbReference type="Proteomes" id="UP000298438">
    <property type="component" value="Unassembled WGS sequence"/>
</dbReference>
<dbReference type="PRINTS" id="PR00337">
    <property type="entry name" value="LEUILEVALBP"/>
</dbReference>
<evidence type="ECO:0000313" key="8">
    <source>
        <dbReference type="Proteomes" id="UP000298438"/>
    </source>
</evidence>
<dbReference type="PANTHER" id="PTHR47151">
    <property type="entry name" value="LEU/ILE/VAL-BINDING ABC TRANSPORTER SUBUNIT"/>
    <property type="match status" value="1"/>
</dbReference>
<evidence type="ECO:0000256" key="1">
    <source>
        <dbReference type="ARBA" id="ARBA00010062"/>
    </source>
</evidence>
<dbReference type="SUPFAM" id="SSF53822">
    <property type="entry name" value="Periplasmic binding protein-like I"/>
    <property type="match status" value="1"/>
</dbReference>
<dbReference type="AlphaFoldDB" id="A0A4Y9SYM5"/>
<feature type="domain" description="Leucine-binding protein" evidence="6">
    <location>
        <begin position="27"/>
        <end position="367"/>
    </location>
</feature>
<dbReference type="OrthoDB" id="9783240at2"/>
<accession>A0A4Y9SYM5</accession>
<evidence type="ECO:0000259" key="6">
    <source>
        <dbReference type="Pfam" id="PF13458"/>
    </source>
</evidence>
<comment type="caution">
    <text evidence="7">The sequence shown here is derived from an EMBL/GenBank/DDBJ whole genome shotgun (WGS) entry which is preliminary data.</text>
</comment>
<dbReference type="InterPro" id="IPR028082">
    <property type="entry name" value="Peripla_BP_I"/>
</dbReference>